<dbReference type="PRINTS" id="PR00480">
    <property type="entry name" value="ASTACIN"/>
</dbReference>
<dbReference type="GO" id="GO:0006508">
    <property type="term" value="P:proteolysis"/>
    <property type="evidence" value="ECO:0007669"/>
    <property type="project" value="UniProtKB-KW"/>
</dbReference>
<comment type="cofactor">
    <cofactor evidence="2 3">
        <name>Zn(2+)</name>
        <dbReference type="ChEBI" id="CHEBI:29105"/>
    </cofactor>
    <text evidence="2 3">Binds 1 zinc ion per subunit.</text>
</comment>
<dbReference type="SMART" id="SM00235">
    <property type="entry name" value="ZnMc"/>
    <property type="match status" value="1"/>
</dbReference>
<keyword evidence="6" id="KW-1185">Reference proteome</keyword>
<dbReference type="OrthoDB" id="5863434at2759"/>
<keyword evidence="1" id="KW-1015">Disulfide bond</keyword>
<proteinExistence type="predicted"/>
<dbReference type="Gene3D" id="3.40.390.10">
    <property type="entry name" value="Collagenase (Catalytic Domain)"/>
    <property type="match status" value="1"/>
</dbReference>
<feature type="binding site" evidence="2">
    <location>
        <position position="193"/>
    </location>
    <ligand>
        <name>Zn(2+)</name>
        <dbReference type="ChEBI" id="CHEBI:29105"/>
        <note>catalytic</note>
    </ligand>
</feature>
<protein>
    <recommendedName>
        <fullName evidence="3">Metalloendopeptidase</fullName>
        <ecNumber evidence="3">3.4.24.-</ecNumber>
    </recommendedName>
</protein>
<evidence type="ECO:0000313" key="5">
    <source>
        <dbReference type="EMBL" id="PIO59987.1"/>
    </source>
</evidence>
<evidence type="ECO:0000259" key="4">
    <source>
        <dbReference type="PROSITE" id="PS51864"/>
    </source>
</evidence>
<dbReference type="GO" id="GO:0004222">
    <property type="term" value="F:metalloendopeptidase activity"/>
    <property type="evidence" value="ECO:0007669"/>
    <property type="project" value="UniProtKB-UniRule"/>
</dbReference>
<name>A0A2G9TPW7_TELCI</name>
<comment type="caution">
    <text evidence="2">Lacks conserved residue(s) required for the propagation of feature annotation.</text>
</comment>
<evidence type="ECO:0000313" key="6">
    <source>
        <dbReference type="Proteomes" id="UP000230423"/>
    </source>
</evidence>
<dbReference type="GO" id="GO:0008270">
    <property type="term" value="F:zinc ion binding"/>
    <property type="evidence" value="ECO:0007669"/>
    <property type="project" value="UniProtKB-UniRule"/>
</dbReference>
<reference evidence="5 6" key="1">
    <citation type="submission" date="2015-09" db="EMBL/GenBank/DDBJ databases">
        <title>Draft genome of the parasitic nematode Teladorsagia circumcincta isolate WARC Sus (inbred).</title>
        <authorList>
            <person name="Mitreva M."/>
        </authorList>
    </citation>
    <scope>NUCLEOTIDE SEQUENCE [LARGE SCALE GENOMIC DNA]</scope>
    <source>
        <strain evidence="5 6">S</strain>
    </source>
</reference>
<dbReference type="Proteomes" id="UP000230423">
    <property type="component" value="Unassembled WGS sequence"/>
</dbReference>
<feature type="domain" description="Peptidase M12A" evidence="4">
    <location>
        <begin position="98"/>
        <end position="242"/>
    </location>
</feature>
<dbReference type="Pfam" id="PF01400">
    <property type="entry name" value="Astacin"/>
    <property type="match status" value="1"/>
</dbReference>
<feature type="binding site" evidence="2">
    <location>
        <position position="199"/>
    </location>
    <ligand>
        <name>Zn(2+)</name>
        <dbReference type="ChEBI" id="CHEBI:29105"/>
        <note>catalytic</note>
    </ligand>
</feature>
<dbReference type="PANTHER" id="PTHR10127">
    <property type="entry name" value="DISCOIDIN, CUB, EGF, LAMININ , AND ZINC METALLOPROTEASE DOMAIN CONTAINING"/>
    <property type="match status" value="1"/>
</dbReference>
<keyword evidence="2 3" id="KW-0862">Zinc</keyword>
<dbReference type="PANTHER" id="PTHR10127:SF831">
    <property type="entry name" value="ZINC METALLOPROTEINASE NAS-37"/>
    <property type="match status" value="1"/>
</dbReference>
<evidence type="ECO:0000256" key="1">
    <source>
        <dbReference type="ARBA" id="ARBA00023157"/>
    </source>
</evidence>
<feature type="binding site" evidence="2">
    <location>
        <position position="189"/>
    </location>
    <ligand>
        <name>Zn(2+)</name>
        <dbReference type="ChEBI" id="CHEBI:29105"/>
        <note>catalytic</note>
    </ligand>
</feature>
<keyword evidence="2 3" id="KW-0645">Protease</keyword>
<dbReference type="InterPro" id="IPR024079">
    <property type="entry name" value="MetalloPept_cat_dom_sf"/>
</dbReference>
<dbReference type="PROSITE" id="PS51864">
    <property type="entry name" value="ASTACIN"/>
    <property type="match status" value="1"/>
</dbReference>
<gene>
    <name evidence="5" type="ORF">TELCIR_18533</name>
</gene>
<dbReference type="InterPro" id="IPR006026">
    <property type="entry name" value="Peptidase_Metallo"/>
</dbReference>
<sequence>MTMSLQAFRGIDLEERLQRLRNLRVVDLDNSATSKAKPVTTDGTGSAEVKPFPGGGSILEKNRLEGVDEYLFEGDINLTEEQLSALEANLNQRTTRPKRQASKDAPLWENKKVFYYFDPSINEAMKDLVKKATSYISARTCITFVENATAENRIRVFSGSGCYSNIGMTGGEQDLSLEPGCNTVGIVGHEFIHALGVWHMQSRFDRDTFITVDVTNVPVSIIASKPLHSQSIHYLMKHKTEA</sequence>
<accession>A0A2G9TPW7</accession>
<dbReference type="AlphaFoldDB" id="A0A2G9TPW7"/>
<organism evidence="5 6">
    <name type="scientific">Teladorsagia circumcincta</name>
    <name type="common">Brown stomach worm</name>
    <name type="synonym">Ostertagia circumcincta</name>
    <dbReference type="NCBI Taxonomy" id="45464"/>
    <lineage>
        <taxon>Eukaryota</taxon>
        <taxon>Metazoa</taxon>
        <taxon>Ecdysozoa</taxon>
        <taxon>Nematoda</taxon>
        <taxon>Chromadorea</taxon>
        <taxon>Rhabditida</taxon>
        <taxon>Rhabditina</taxon>
        <taxon>Rhabditomorpha</taxon>
        <taxon>Strongyloidea</taxon>
        <taxon>Trichostrongylidae</taxon>
        <taxon>Teladorsagia</taxon>
    </lineage>
</organism>
<keyword evidence="2 3" id="KW-0479">Metal-binding</keyword>
<keyword evidence="2 3" id="KW-0378">Hydrolase</keyword>
<dbReference type="EC" id="3.4.24.-" evidence="3"/>
<keyword evidence="2 3" id="KW-0482">Metalloprotease</keyword>
<dbReference type="SUPFAM" id="SSF55486">
    <property type="entry name" value="Metalloproteases ('zincins'), catalytic domain"/>
    <property type="match status" value="1"/>
</dbReference>
<dbReference type="InterPro" id="IPR001506">
    <property type="entry name" value="Peptidase_M12A"/>
</dbReference>
<evidence type="ECO:0000256" key="3">
    <source>
        <dbReference type="RuleBase" id="RU361183"/>
    </source>
</evidence>
<evidence type="ECO:0000256" key="2">
    <source>
        <dbReference type="PROSITE-ProRule" id="PRU01211"/>
    </source>
</evidence>
<feature type="active site" evidence="2">
    <location>
        <position position="190"/>
    </location>
</feature>
<dbReference type="EMBL" id="KZ356407">
    <property type="protein sequence ID" value="PIO59987.1"/>
    <property type="molecule type" value="Genomic_DNA"/>
</dbReference>